<dbReference type="OrthoDB" id="9806233at2"/>
<dbReference type="InterPro" id="IPR010496">
    <property type="entry name" value="AL/BT2_dom"/>
</dbReference>
<dbReference type="RefSeq" id="WP_008990211.1">
    <property type="nucleotide sequence ID" value="NZ_AMSG01000001.1"/>
</dbReference>
<accession>K2QPL2</accession>
<dbReference type="eggNOG" id="COG2133">
    <property type="taxonomic scope" value="Bacteria"/>
</dbReference>
<feature type="domain" description="3-keto-alpha-glucoside-1,2-lyase/3-keto-2-hydroxy-glucal hydratase" evidence="1">
    <location>
        <begin position="45"/>
        <end position="245"/>
    </location>
</feature>
<evidence type="ECO:0000313" key="2">
    <source>
        <dbReference type="EMBL" id="EKF56882.1"/>
    </source>
</evidence>
<gene>
    <name evidence="2" type="ORF">I215_01670</name>
</gene>
<dbReference type="Pfam" id="PF06439">
    <property type="entry name" value="3keto-disac_hyd"/>
    <property type="match status" value="1"/>
</dbReference>
<dbReference type="Gene3D" id="2.60.120.560">
    <property type="entry name" value="Exo-inulinase, domain 1"/>
    <property type="match status" value="1"/>
</dbReference>
<dbReference type="PATRIC" id="fig|555500.3.peg.349"/>
<sequence>MKTISYLFVAALLLISCKQNTQKESKEKSEPVAEHKHEKQAQDSWEILFDGSNFDAWHMYNTGEPVSEAWSIENGAMVLTPGDSAGNIVTEKEYTNFVLSLDWKISEGGNSGIFWGVIEDEKFNQPYQTGPEIQVLDDERHPDAKAGTTHQSGALYDMIAPSEKVAKPAGEWNNCVLEINHITNKGSVTLNGTKVVEFPVHGPEWEALIADSKFKGWEGFGAYKTGKIGLQYHGDKVSFKNIKIKELTK</sequence>
<reference evidence="2 3" key="1">
    <citation type="journal article" date="2012" name="J. Bacteriol.">
        <title>Genome Sequence of Galbibacter marinum Type Strain ck-I2-15.</title>
        <authorList>
            <person name="Lai Q."/>
            <person name="Li C."/>
            <person name="Shao Z."/>
        </authorList>
    </citation>
    <scope>NUCLEOTIDE SEQUENCE [LARGE SCALE GENOMIC DNA]</scope>
    <source>
        <strain evidence="3">ck-I2-15</strain>
    </source>
</reference>
<evidence type="ECO:0000313" key="3">
    <source>
        <dbReference type="Proteomes" id="UP000007364"/>
    </source>
</evidence>
<organism evidence="2 3">
    <name type="scientific">Galbibacter marinus</name>
    <dbReference type="NCBI Taxonomy" id="555500"/>
    <lineage>
        <taxon>Bacteria</taxon>
        <taxon>Pseudomonadati</taxon>
        <taxon>Bacteroidota</taxon>
        <taxon>Flavobacteriia</taxon>
        <taxon>Flavobacteriales</taxon>
        <taxon>Flavobacteriaceae</taxon>
        <taxon>Galbibacter</taxon>
    </lineage>
</organism>
<dbReference type="EMBL" id="AMSG01000001">
    <property type="protein sequence ID" value="EKF56882.1"/>
    <property type="molecule type" value="Genomic_DNA"/>
</dbReference>
<dbReference type="GO" id="GO:0016787">
    <property type="term" value="F:hydrolase activity"/>
    <property type="evidence" value="ECO:0007669"/>
    <property type="project" value="InterPro"/>
</dbReference>
<protein>
    <recommendedName>
        <fullName evidence="1">3-keto-alpha-glucoside-1,2-lyase/3-keto-2-hydroxy-glucal hydratase domain-containing protein</fullName>
    </recommendedName>
</protein>
<evidence type="ECO:0000259" key="1">
    <source>
        <dbReference type="Pfam" id="PF06439"/>
    </source>
</evidence>
<dbReference type="PROSITE" id="PS51257">
    <property type="entry name" value="PROKAR_LIPOPROTEIN"/>
    <property type="match status" value="1"/>
</dbReference>
<name>K2QPL2_9FLAO</name>
<dbReference type="AlphaFoldDB" id="K2QPL2"/>
<dbReference type="STRING" id="555500.I215_01670"/>
<keyword evidence="3" id="KW-1185">Reference proteome</keyword>
<dbReference type="Proteomes" id="UP000007364">
    <property type="component" value="Unassembled WGS sequence"/>
</dbReference>
<proteinExistence type="predicted"/>
<comment type="caution">
    <text evidence="2">The sequence shown here is derived from an EMBL/GenBank/DDBJ whole genome shotgun (WGS) entry which is preliminary data.</text>
</comment>